<dbReference type="InterPro" id="IPR036317">
    <property type="entry name" value="Cullin_homology_sf"/>
</dbReference>
<dbReference type="Pfam" id="PF26557">
    <property type="entry name" value="Cullin_AB"/>
    <property type="match status" value="1"/>
</dbReference>
<protein>
    <submittedName>
        <fullName evidence="7">Cullin-2</fullName>
    </submittedName>
</protein>
<dbReference type="GO" id="GO:0019005">
    <property type="term" value="C:SCF ubiquitin ligase complex"/>
    <property type="evidence" value="ECO:0000318"/>
    <property type="project" value="GO_Central"/>
</dbReference>
<keyword evidence="2" id="KW-1017">Isopeptide bond</keyword>
<keyword evidence="3" id="KW-0832">Ubl conjugation</keyword>
<evidence type="ECO:0000313" key="7">
    <source>
        <dbReference type="Ensembl" id="ENSCINP00000004547.3"/>
    </source>
</evidence>
<dbReference type="InterPro" id="IPR045093">
    <property type="entry name" value="Cullin"/>
</dbReference>
<dbReference type="HOGENOM" id="CLU_004747_6_1_1"/>
<gene>
    <name evidence="7" type="primary">LOC100183130</name>
</gene>
<feature type="domain" description="Cullin family profile" evidence="6">
    <location>
        <begin position="390"/>
        <end position="617"/>
    </location>
</feature>
<dbReference type="SUPFAM" id="SSF46785">
    <property type="entry name" value="Winged helix' DNA-binding domain"/>
    <property type="match status" value="1"/>
</dbReference>
<dbReference type="InterPro" id="IPR036388">
    <property type="entry name" value="WH-like_DNA-bd_sf"/>
</dbReference>
<keyword evidence="8" id="KW-1185">Reference proteome</keyword>
<dbReference type="InParanoid" id="F6Z726"/>
<sequence length="744" mass="86560">YKMSRRINFDETWGRLSDTVQKVITAAPLPRPVWNDKFSDIYSLCIAYPEALGESLYKETKTFLTSHVQHLCKDVCARETDLLSSYAKHWKTYSQGAMYLNLLYHHFNHQYVRKSKQSDVDIEYGFVVDDKEQMLEIKDLAMEAWREGMLDPLQHRLVSTILRDIARDREGKLGGESVHQVALYSLVAVEQHKKRNALKLKYFLQYYEDVFEKLFLQETGDFYRAKALELRDDSTCSEYMNKILSLLTDEEMRSRRFLHISSYKKTTLECQQRVIIDHIKFLQAGCRQMIRHNSATDLHHMYMLLKSVSNGLTHMVSELEAHIKETGLDLVKGIKEGNVPLQFVETILEVHKRFHDVIRDTFHSDKLFVSALDRACTAVVNYSDPKQQCRAPELVCKYCDAILRRCTKGPSNDADEKLQSSILVFRYIDEKDVFQKFYSRALARRLIHSPCAMDMEEMMINRLKGVCGYDFTSKLHCMFTDVRLSTELGKKYQETVAKTEDSSQPSINVNVLQAGAWPLTANQVEFVLPETLHRCLKQFEEFYNHKFNGRNLSWLHHLSQAEVRINFTSKPYLVSMSTYQLAIILLFNESIELTVSDISQNTKLKDKDLERNIAALTDANILLKTTQEKLEDMSVIRVNNKFSNKRTKFRVAFTQTQKEQSTEVQQTHTAVADDRKLYLQAAIVRIMKARKVLHHNTLMEEVINKSRIRFTPSVSAIKRSIEALIEKSYIERSPDSPDQYRYLA</sequence>
<dbReference type="GeneTree" id="ENSGT00940000154926"/>
<reference evidence="7" key="2">
    <citation type="journal article" date="2008" name="Genome Biol.">
        <title>Improved genome assembly and evidence-based global gene model set for the chordate Ciona intestinalis: new insight into intron and operon populations.</title>
        <authorList>
            <person name="Satou Y."/>
            <person name="Mineta K."/>
            <person name="Ogasawara M."/>
            <person name="Sasakura Y."/>
            <person name="Shoguchi E."/>
            <person name="Ueno K."/>
            <person name="Yamada L."/>
            <person name="Matsumoto J."/>
            <person name="Wasserscheid J."/>
            <person name="Dewar K."/>
            <person name="Wiley G.B."/>
            <person name="Macmil S.L."/>
            <person name="Roe B.A."/>
            <person name="Zeller R.W."/>
            <person name="Hastings K.E."/>
            <person name="Lemaire P."/>
            <person name="Lindquist E."/>
            <person name="Endo T."/>
            <person name="Hotta K."/>
            <person name="Inaba K."/>
        </authorList>
    </citation>
    <scope>NUCLEOTIDE SEQUENCE [LARGE SCALE GENOMIC DNA]</scope>
    <source>
        <strain evidence="7">wild type</strain>
    </source>
</reference>
<dbReference type="Gene3D" id="1.20.1310.10">
    <property type="entry name" value="Cullin Repeats"/>
    <property type="match status" value="4"/>
</dbReference>
<dbReference type="Gene3D" id="3.30.230.130">
    <property type="entry name" value="Cullin, Chain C, Domain 2"/>
    <property type="match status" value="1"/>
</dbReference>
<dbReference type="PROSITE" id="PS01256">
    <property type="entry name" value="CULLIN_1"/>
    <property type="match status" value="1"/>
</dbReference>
<dbReference type="SUPFAM" id="SSF74788">
    <property type="entry name" value="Cullin repeat-like"/>
    <property type="match status" value="1"/>
</dbReference>
<dbReference type="FunFam" id="3.30.230.130:FF:000003">
    <property type="entry name" value="Cullin 2"/>
    <property type="match status" value="1"/>
</dbReference>
<dbReference type="PROSITE" id="PS50069">
    <property type="entry name" value="CULLIN_2"/>
    <property type="match status" value="1"/>
</dbReference>
<dbReference type="FunFam" id="1.10.10.10:FF:000014">
    <property type="entry name" value="Cullin 1"/>
    <property type="match status" value="1"/>
</dbReference>
<evidence type="ECO:0000256" key="3">
    <source>
        <dbReference type="ARBA" id="ARBA00022843"/>
    </source>
</evidence>
<dbReference type="GO" id="GO:0030674">
    <property type="term" value="F:protein-macromolecule adaptor activity"/>
    <property type="evidence" value="ECO:0000318"/>
    <property type="project" value="GO_Central"/>
</dbReference>
<dbReference type="Proteomes" id="UP000008144">
    <property type="component" value="Chromosome 3"/>
</dbReference>
<evidence type="ECO:0000256" key="1">
    <source>
        <dbReference type="ARBA" id="ARBA00006019"/>
    </source>
</evidence>
<comment type="similarity">
    <text evidence="1 4 5">Belongs to the cullin family.</text>
</comment>
<evidence type="ECO:0000259" key="6">
    <source>
        <dbReference type="PROSITE" id="PS50069"/>
    </source>
</evidence>
<dbReference type="GO" id="GO:0031462">
    <property type="term" value="C:Cul2-RING ubiquitin ligase complex"/>
    <property type="evidence" value="ECO:0000318"/>
    <property type="project" value="GO_Central"/>
</dbReference>
<dbReference type="AlphaFoldDB" id="F6Z726"/>
<evidence type="ECO:0000256" key="4">
    <source>
        <dbReference type="PROSITE-ProRule" id="PRU00330"/>
    </source>
</evidence>
<dbReference type="Ensembl" id="ENSCINT00000004547.3">
    <property type="protein sequence ID" value="ENSCINP00000004547.3"/>
    <property type="gene ID" value="ENSCING00000002219.3"/>
</dbReference>
<dbReference type="FunFam" id="1.20.1310.10:FF:000016">
    <property type="entry name" value="Cullin 2"/>
    <property type="match status" value="1"/>
</dbReference>
<dbReference type="InterPro" id="IPR016158">
    <property type="entry name" value="Cullin_homology"/>
</dbReference>
<dbReference type="SUPFAM" id="SSF75632">
    <property type="entry name" value="Cullin homology domain"/>
    <property type="match status" value="1"/>
</dbReference>
<dbReference type="InterPro" id="IPR059120">
    <property type="entry name" value="Cullin-like_AB"/>
</dbReference>
<organism evidence="7 8">
    <name type="scientific">Ciona intestinalis</name>
    <name type="common">Transparent sea squirt</name>
    <name type="synonym">Ascidia intestinalis</name>
    <dbReference type="NCBI Taxonomy" id="7719"/>
    <lineage>
        <taxon>Eukaryota</taxon>
        <taxon>Metazoa</taxon>
        <taxon>Chordata</taxon>
        <taxon>Tunicata</taxon>
        <taxon>Ascidiacea</taxon>
        <taxon>Phlebobranchia</taxon>
        <taxon>Cionidae</taxon>
        <taxon>Ciona</taxon>
    </lineage>
</organism>
<name>F6Z726_CIOIN</name>
<dbReference type="GO" id="GO:0031146">
    <property type="term" value="P:SCF-dependent proteasomal ubiquitin-dependent protein catabolic process"/>
    <property type="evidence" value="ECO:0000318"/>
    <property type="project" value="GO_Central"/>
</dbReference>
<dbReference type="Gene3D" id="1.10.10.10">
    <property type="entry name" value="Winged helix-like DNA-binding domain superfamily/Winged helix DNA-binding domain"/>
    <property type="match status" value="1"/>
</dbReference>
<dbReference type="FunCoup" id="F6Z726">
    <property type="interactions" value="778"/>
</dbReference>
<evidence type="ECO:0000256" key="2">
    <source>
        <dbReference type="ARBA" id="ARBA00022499"/>
    </source>
</evidence>
<dbReference type="STRING" id="7719.ENSCINP00000004547"/>
<evidence type="ECO:0000256" key="5">
    <source>
        <dbReference type="RuleBase" id="RU003829"/>
    </source>
</evidence>
<dbReference type="FunFam" id="1.20.1310.10:FF:000022">
    <property type="entry name" value="Cullin-2 isoform 2"/>
    <property type="match status" value="1"/>
</dbReference>
<dbReference type="EMBL" id="EAAA01001620">
    <property type="status" value="NOT_ANNOTATED_CDS"/>
    <property type="molecule type" value="Genomic_DNA"/>
</dbReference>
<proteinExistence type="inferred from homology"/>
<dbReference type="GO" id="GO:0031625">
    <property type="term" value="F:ubiquitin protein ligase binding"/>
    <property type="evidence" value="ECO:0000318"/>
    <property type="project" value="GO_Central"/>
</dbReference>
<dbReference type="OMA" id="PRPVWND"/>
<dbReference type="InterPro" id="IPR016159">
    <property type="entry name" value="Cullin_repeat-like_dom_sf"/>
</dbReference>
<dbReference type="InterPro" id="IPR016157">
    <property type="entry name" value="Cullin_CS"/>
</dbReference>
<reference evidence="7" key="3">
    <citation type="submission" date="2025-08" db="UniProtKB">
        <authorList>
            <consortium name="Ensembl"/>
        </authorList>
    </citation>
    <scope>IDENTIFICATION</scope>
</reference>
<dbReference type="PANTHER" id="PTHR11932">
    <property type="entry name" value="CULLIN"/>
    <property type="match status" value="1"/>
</dbReference>
<evidence type="ECO:0000313" key="8">
    <source>
        <dbReference type="Proteomes" id="UP000008144"/>
    </source>
</evidence>
<dbReference type="InterPro" id="IPR019559">
    <property type="entry name" value="Cullin_neddylation_domain"/>
</dbReference>
<reference evidence="8" key="1">
    <citation type="journal article" date="2002" name="Science">
        <title>The draft genome of Ciona intestinalis: insights into chordate and vertebrate origins.</title>
        <authorList>
            <person name="Dehal P."/>
            <person name="Satou Y."/>
            <person name="Campbell R.K."/>
            <person name="Chapman J."/>
            <person name="Degnan B."/>
            <person name="De Tomaso A."/>
            <person name="Davidson B."/>
            <person name="Di Gregorio A."/>
            <person name="Gelpke M."/>
            <person name="Goodstein D.M."/>
            <person name="Harafuji N."/>
            <person name="Hastings K.E."/>
            <person name="Ho I."/>
            <person name="Hotta K."/>
            <person name="Huang W."/>
            <person name="Kawashima T."/>
            <person name="Lemaire P."/>
            <person name="Martinez D."/>
            <person name="Meinertzhagen I.A."/>
            <person name="Necula S."/>
            <person name="Nonaka M."/>
            <person name="Putnam N."/>
            <person name="Rash S."/>
            <person name="Saiga H."/>
            <person name="Satake M."/>
            <person name="Terry A."/>
            <person name="Yamada L."/>
            <person name="Wang H.G."/>
            <person name="Awazu S."/>
            <person name="Azumi K."/>
            <person name="Boore J."/>
            <person name="Branno M."/>
            <person name="Chin-Bow S."/>
            <person name="DeSantis R."/>
            <person name="Doyle S."/>
            <person name="Francino P."/>
            <person name="Keys D.N."/>
            <person name="Haga S."/>
            <person name="Hayashi H."/>
            <person name="Hino K."/>
            <person name="Imai K.S."/>
            <person name="Inaba K."/>
            <person name="Kano S."/>
            <person name="Kobayashi K."/>
            <person name="Kobayashi M."/>
            <person name="Lee B.I."/>
            <person name="Makabe K.W."/>
            <person name="Manohar C."/>
            <person name="Matassi G."/>
            <person name="Medina M."/>
            <person name="Mochizuki Y."/>
            <person name="Mount S."/>
            <person name="Morishita T."/>
            <person name="Miura S."/>
            <person name="Nakayama A."/>
            <person name="Nishizaka S."/>
            <person name="Nomoto H."/>
            <person name="Ohta F."/>
            <person name="Oishi K."/>
            <person name="Rigoutsos I."/>
            <person name="Sano M."/>
            <person name="Sasaki A."/>
            <person name="Sasakura Y."/>
            <person name="Shoguchi E."/>
            <person name="Shin-i T."/>
            <person name="Spagnuolo A."/>
            <person name="Stainier D."/>
            <person name="Suzuki M.M."/>
            <person name="Tassy O."/>
            <person name="Takatori N."/>
            <person name="Tokuoka M."/>
            <person name="Yagi K."/>
            <person name="Yoshizaki F."/>
            <person name="Wada S."/>
            <person name="Zhang C."/>
            <person name="Hyatt P.D."/>
            <person name="Larimer F."/>
            <person name="Detter C."/>
            <person name="Doggett N."/>
            <person name="Glavina T."/>
            <person name="Hawkins T."/>
            <person name="Richardson P."/>
            <person name="Lucas S."/>
            <person name="Kohara Y."/>
            <person name="Levine M."/>
            <person name="Satoh N."/>
            <person name="Rokhsar D.S."/>
        </authorList>
    </citation>
    <scope>NUCLEOTIDE SEQUENCE [LARGE SCALE GENOMIC DNA]</scope>
</reference>
<dbReference type="FunFam" id="1.20.1310.10:FF:000168">
    <property type="match status" value="1"/>
</dbReference>
<dbReference type="SMART" id="SM00182">
    <property type="entry name" value="CULLIN"/>
    <property type="match status" value="1"/>
</dbReference>
<dbReference type="SMART" id="SM00884">
    <property type="entry name" value="Cullin_Nedd8"/>
    <property type="match status" value="1"/>
</dbReference>
<dbReference type="Pfam" id="PF00888">
    <property type="entry name" value="Cullin"/>
    <property type="match status" value="1"/>
</dbReference>
<dbReference type="GO" id="GO:0016567">
    <property type="term" value="P:protein ubiquitination"/>
    <property type="evidence" value="ECO:0000318"/>
    <property type="project" value="GO_Central"/>
</dbReference>
<dbReference type="InterPro" id="IPR036390">
    <property type="entry name" value="WH_DNA-bd_sf"/>
</dbReference>
<accession>F6Z726</accession>
<dbReference type="InterPro" id="IPR001373">
    <property type="entry name" value="Cullin_N"/>
</dbReference>
<dbReference type="Pfam" id="PF10557">
    <property type="entry name" value="Cullin_Nedd8"/>
    <property type="match status" value="1"/>
</dbReference>
<reference evidence="7" key="4">
    <citation type="submission" date="2025-09" db="UniProtKB">
        <authorList>
            <consortium name="Ensembl"/>
        </authorList>
    </citation>
    <scope>IDENTIFICATION</scope>
</reference>